<name>A0A9N9HSW2_9GLOM</name>
<accession>A0A9N9HSW2</accession>
<dbReference type="PANTHER" id="PTHR12039:SF0">
    <property type="entry name" value="NICOTINAMIDE-NUCLEOTIDE ADENYLYLTRANSFERASE"/>
    <property type="match status" value="1"/>
</dbReference>
<reference evidence="2" key="1">
    <citation type="submission" date="2021-06" db="EMBL/GenBank/DDBJ databases">
        <authorList>
            <person name="Kallberg Y."/>
            <person name="Tangrot J."/>
            <person name="Rosling A."/>
        </authorList>
    </citation>
    <scope>NUCLEOTIDE SEQUENCE</scope>
    <source>
        <strain evidence="2">CL551</strain>
    </source>
</reference>
<dbReference type="GO" id="GO:0000309">
    <property type="term" value="F:nicotinamide-nucleotide adenylyltransferase activity"/>
    <property type="evidence" value="ECO:0007669"/>
    <property type="project" value="TreeGrafter"/>
</dbReference>
<dbReference type="InterPro" id="IPR014729">
    <property type="entry name" value="Rossmann-like_a/b/a_fold"/>
</dbReference>
<dbReference type="GO" id="GO:0009435">
    <property type="term" value="P:NAD+ biosynthetic process"/>
    <property type="evidence" value="ECO:0007669"/>
    <property type="project" value="TreeGrafter"/>
</dbReference>
<dbReference type="Proteomes" id="UP000789342">
    <property type="component" value="Unassembled WGS sequence"/>
</dbReference>
<dbReference type="GO" id="GO:0004515">
    <property type="term" value="F:nicotinate-nucleotide adenylyltransferase activity"/>
    <property type="evidence" value="ECO:0007669"/>
    <property type="project" value="TreeGrafter"/>
</dbReference>
<dbReference type="EMBL" id="CAJVPV010017872">
    <property type="protein sequence ID" value="CAG8704424.1"/>
    <property type="molecule type" value="Genomic_DNA"/>
</dbReference>
<proteinExistence type="predicted"/>
<organism evidence="2 3">
    <name type="scientific">Acaulospora morrowiae</name>
    <dbReference type="NCBI Taxonomy" id="94023"/>
    <lineage>
        <taxon>Eukaryota</taxon>
        <taxon>Fungi</taxon>
        <taxon>Fungi incertae sedis</taxon>
        <taxon>Mucoromycota</taxon>
        <taxon>Glomeromycotina</taxon>
        <taxon>Glomeromycetes</taxon>
        <taxon>Diversisporales</taxon>
        <taxon>Acaulosporaceae</taxon>
        <taxon>Acaulospora</taxon>
    </lineage>
</organism>
<protein>
    <submittedName>
        <fullName evidence="2">18729_t:CDS:1</fullName>
    </submittedName>
</protein>
<dbReference type="OrthoDB" id="422187at2759"/>
<dbReference type="Pfam" id="PF01467">
    <property type="entry name" value="CTP_transf_like"/>
    <property type="match status" value="1"/>
</dbReference>
<dbReference type="AlphaFoldDB" id="A0A9N9HSW2"/>
<dbReference type="SUPFAM" id="SSF52374">
    <property type="entry name" value="Nucleotidylyl transferase"/>
    <property type="match status" value="1"/>
</dbReference>
<evidence type="ECO:0000313" key="3">
    <source>
        <dbReference type="Proteomes" id="UP000789342"/>
    </source>
</evidence>
<feature type="domain" description="Cytidyltransferase-like" evidence="1">
    <location>
        <begin position="41"/>
        <end position="235"/>
    </location>
</feature>
<gene>
    <name evidence="2" type="ORF">AMORRO_LOCUS12312</name>
</gene>
<evidence type="ECO:0000313" key="2">
    <source>
        <dbReference type="EMBL" id="CAG8704424.1"/>
    </source>
</evidence>
<comment type="caution">
    <text evidence="2">The sequence shown here is derived from an EMBL/GenBank/DDBJ whole genome shotgun (WGS) entry which is preliminary data.</text>
</comment>
<evidence type="ECO:0000259" key="1">
    <source>
        <dbReference type="Pfam" id="PF01467"/>
    </source>
</evidence>
<dbReference type="PANTHER" id="PTHR12039">
    <property type="entry name" value="NICOTINAMIDE MONONUCLEOTIDE ADENYLYLTRANSFERASE"/>
    <property type="match status" value="1"/>
</dbReference>
<dbReference type="InterPro" id="IPR004821">
    <property type="entry name" value="Cyt_trans-like"/>
</dbReference>
<dbReference type="Gene3D" id="3.40.50.620">
    <property type="entry name" value="HUPs"/>
    <property type="match status" value="1"/>
</dbReference>
<dbReference type="InterPro" id="IPR051182">
    <property type="entry name" value="Euk_NMN_adenylyltrnsfrase"/>
</dbReference>
<keyword evidence="3" id="KW-1185">Reference proteome</keyword>
<sequence length="266" mass="31080">MQGKTKLETKFDDMLSTPIEKLLTNLSIVSSSSKITPVVLITTGSMNPIHIQHVEMFKIAKERLEMALPDHKVVAGYISPSQDLYVQNKLYEETITAEHRIEMVRLATQDSSWIDVDTWESKFPTIHFIDYFQVVRRLSEFLNDHEQIKRSLPDKTKIKVMYLCGSDHVIRTGAKGLDEYGLVIIERNFGKKDNIWRNVCERKLDSVYNHSWKEKDFVHFVEGENDTDVSSTKIRSLLRDRNNKWEELCDERVVKYMKDHNILTAE</sequence>